<dbReference type="FunFam" id="3.10.290.20:FF:000003">
    <property type="entry name" value="Ubiquitin-activating enzyme E1 C"/>
    <property type="match status" value="1"/>
</dbReference>
<evidence type="ECO:0000256" key="9">
    <source>
        <dbReference type="ARBA" id="ARBA00024626"/>
    </source>
</evidence>
<evidence type="ECO:0000256" key="10">
    <source>
        <dbReference type="RuleBase" id="RU368009"/>
    </source>
</evidence>
<dbReference type="Pfam" id="PF08825">
    <property type="entry name" value="E2_bind"/>
    <property type="match status" value="1"/>
</dbReference>
<dbReference type="Proteomes" id="UP000803884">
    <property type="component" value="Unassembled WGS sequence"/>
</dbReference>
<dbReference type="GO" id="GO:0005737">
    <property type="term" value="C:cytoplasm"/>
    <property type="evidence" value="ECO:0007669"/>
    <property type="project" value="TreeGrafter"/>
</dbReference>
<dbReference type="PANTHER" id="PTHR10953:SF6">
    <property type="entry name" value="NEDD8-ACTIVATING ENZYME E1 CATALYTIC SUBUNIT"/>
    <property type="match status" value="1"/>
</dbReference>
<comment type="similarity">
    <text evidence="2 10">Belongs to the ubiquitin-activating E1 family. UBA3 subfamily.</text>
</comment>
<dbReference type="GO" id="GO:0005524">
    <property type="term" value="F:ATP binding"/>
    <property type="evidence" value="ECO:0007669"/>
    <property type="project" value="UniProtKB-UniRule"/>
</dbReference>
<keyword evidence="5 10" id="KW-0547">Nucleotide-binding</keyword>
<feature type="domain" description="E2 binding" evidence="11">
    <location>
        <begin position="360"/>
        <end position="443"/>
    </location>
</feature>
<gene>
    <name evidence="12" type="ORF">WHR41_05048</name>
</gene>
<comment type="function">
    <text evidence="10">Catalytic subunit of the dimeric E1 enzyme, which activates NEDD8.</text>
</comment>
<dbReference type="InterPro" id="IPR000594">
    <property type="entry name" value="ThiF_NAD_FAD-bd"/>
</dbReference>
<evidence type="ECO:0000256" key="3">
    <source>
        <dbReference type="ARBA" id="ARBA00015203"/>
    </source>
</evidence>
<comment type="catalytic activity">
    <reaction evidence="9 10">
        <text>ATP + [NEDD8 protein] + [E1 NEDD8-activating enzyme]-L-cysteine = AMP + diphosphate + [E1 NEDD8-activating enzyme]-S-[NEDD8 protein]-yl-L-cysteine.</text>
        <dbReference type="EC" id="6.2.1.64"/>
    </reaction>
</comment>
<dbReference type="AlphaFoldDB" id="A0AB34KL99"/>
<accession>A0AB34KL99</accession>
<dbReference type="EMBL" id="JAAQHG020000017">
    <property type="protein sequence ID" value="KAL1585878.1"/>
    <property type="molecule type" value="Genomic_DNA"/>
</dbReference>
<keyword evidence="13" id="KW-1185">Reference proteome</keyword>
<dbReference type="CDD" id="cd01488">
    <property type="entry name" value="Uba3_RUB"/>
    <property type="match status" value="1"/>
</dbReference>
<dbReference type="InterPro" id="IPR030468">
    <property type="entry name" value="Uba3_N"/>
</dbReference>
<evidence type="ECO:0000259" key="11">
    <source>
        <dbReference type="SMART" id="SM01181"/>
    </source>
</evidence>
<name>A0AB34KL99_9PEZI</name>
<proteinExistence type="inferred from homology"/>
<keyword evidence="6 10" id="KW-0833">Ubl conjugation pathway</keyword>
<organism evidence="12 13">
    <name type="scientific">Cladosporium halotolerans</name>
    <dbReference type="NCBI Taxonomy" id="1052096"/>
    <lineage>
        <taxon>Eukaryota</taxon>
        <taxon>Fungi</taxon>
        <taxon>Dikarya</taxon>
        <taxon>Ascomycota</taxon>
        <taxon>Pezizomycotina</taxon>
        <taxon>Dothideomycetes</taxon>
        <taxon>Dothideomycetidae</taxon>
        <taxon>Cladosporiales</taxon>
        <taxon>Cladosporiaceae</taxon>
        <taxon>Cladosporium</taxon>
    </lineage>
</organism>
<evidence type="ECO:0000313" key="13">
    <source>
        <dbReference type="Proteomes" id="UP000803884"/>
    </source>
</evidence>
<dbReference type="GeneID" id="96006491"/>
<keyword evidence="7 10" id="KW-0067">ATP-binding</keyword>
<evidence type="ECO:0000256" key="1">
    <source>
        <dbReference type="ARBA" id="ARBA00005032"/>
    </source>
</evidence>
<dbReference type="SUPFAM" id="SSF69572">
    <property type="entry name" value="Activating enzymes of the ubiquitin-like proteins"/>
    <property type="match status" value="1"/>
</dbReference>
<evidence type="ECO:0000256" key="4">
    <source>
        <dbReference type="ARBA" id="ARBA00022598"/>
    </source>
</evidence>
<dbReference type="FunFam" id="1.10.10.520:FF:000001">
    <property type="entry name" value="NEDD8-activating enzyme E1 catalytic subunit"/>
    <property type="match status" value="1"/>
</dbReference>
<dbReference type="PANTHER" id="PTHR10953">
    <property type="entry name" value="UBIQUITIN-ACTIVATING ENZYME E1"/>
    <property type="match status" value="1"/>
</dbReference>
<dbReference type="InterPro" id="IPR014929">
    <property type="entry name" value="E2-binding"/>
</dbReference>
<sequence>MAATMQPEAVRPSMNGESDFSRAKWAYLDSFLSRPGAYSDPEMFVPGEIPVKSISESAQILVIGAGGLGCEILKNLALSGFRNIHVIDMDTIDVSNLNRQFLFRAKDVGKPKASVAAEFVMKRVPGCNITPFVGKIQDKDEAYYKQFNLVICGLDSIEARRWINATLIDMVDDEDPDSLKPLIDGGTEGFKGQSRVILPTMTSCIECQLDMHAPRAAVPLCTLATIPRQPQHCIEWAHIIKWEEERKDIQLDTDEPEHITWLYQKALSRAEEFGIQGVTYSMTQGVVKNIIPAIASTNAIIAASCCNEAFKLISSSAPSLGMPGTNNYMQYTGDAGVYTFTFEHQKKDDCPVCGNLPKDLTVDPEQTLEELIESFAARPESQLKKPTLKTEGKSLYFPYPPSLEEQTRPNLKRKMKDLLSNGEQLAVSDPAYPISFRYNVSFS</sequence>
<dbReference type="Gene3D" id="1.10.10.520">
    <property type="entry name" value="Ubiquitin activating enzymes (Uba3). Chain: B, domain 2"/>
    <property type="match status" value="1"/>
</dbReference>
<dbReference type="InterPro" id="IPR035985">
    <property type="entry name" value="Ubiquitin-activating_enz"/>
</dbReference>
<evidence type="ECO:0000313" key="12">
    <source>
        <dbReference type="EMBL" id="KAL1585878.1"/>
    </source>
</evidence>
<dbReference type="Gene3D" id="3.10.290.20">
    <property type="entry name" value="Ubiquitin-like 2 activating enzyme e1b. Chain: B, domain 3"/>
    <property type="match status" value="1"/>
</dbReference>
<protein>
    <recommendedName>
        <fullName evidence="3 10">NEDD8-activating enzyme E1 catalytic subunit</fullName>
        <ecNumber evidence="8 10">6.2.1.64</ecNumber>
    </recommendedName>
</protein>
<dbReference type="GO" id="GO:0019781">
    <property type="term" value="F:NEDD8 activating enzyme activity"/>
    <property type="evidence" value="ECO:0007669"/>
    <property type="project" value="UniProtKB-UniRule"/>
</dbReference>
<evidence type="ECO:0000256" key="7">
    <source>
        <dbReference type="ARBA" id="ARBA00022840"/>
    </source>
</evidence>
<dbReference type="Gene3D" id="3.40.50.720">
    <property type="entry name" value="NAD(P)-binding Rossmann-like Domain"/>
    <property type="match status" value="1"/>
</dbReference>
<dbReference type="InterPro" id="IPR023318">
    <property type="entry name" value="Ub_act_enz_dom_a_sf"/>
</dbReference>
<dbReference type="GO" id="GO:0045116">
    <property type="term" value="P:protein neddylation"/>
    <property type="evidence" value="ECO:0007669"/>
    <property type="project" value="UniProtKB-UniRule"/>
</dbReference>
<dbReference type="GO" id="GO:0005634">
    <property type="term" value="C:nucleus"/>
    <property type="evidence" value="ECO:0007669"/>
    <property type="project" value="TreeGrafter"/>
</dbReference>
<dbReference type="EC" id="6.2.1.64" evidence="8 10"/>
<comment type="caution">
    <text evidence="12">The sequence shown here is derived from an EMBL/GenBank/DDBJ whole genome shotgun (WGS) entry which is preliminary data.</text>
</comment>
<reference evidence="12 13" key="1">
    <citation type="journal article" date="2020" name="Microbiol. Resour. Announc.">
        <title>Draft Genome Sequence of a Cladosporium Species Isolated from the Mesophotic Ascidian Didemnum maculosum.</title>
        <authorList>
            <person name="Gioti A."/>
            <person name="Siaperas R."/>
            <person name="Nikolaivits E."/>
            <person name="Le Goff G."/>
            <person name="Ouazzani J."/>
            <person name="Kotoulas G."/>
            <person name="Topakas E."/>
        </authorList>
    </citation>
    <scope>NUCLEOTIDE SEQUENCE [LARGE SCALE GENOMIC DNA]</scope>
    <source>
        <strain evidence="12 13">TM138-S3</strain>
    </source>
</reference>
<dbReference type="SMART" id="SM01181">
    <property type="entry name" value="E2_bind"/>
    <property type="match status" value="1"/>
</dbReference>
<comment type="pathway">
    <text evidence="1 10">Protein modification; protein neddylation.</text>
</comment>
<dbReference type="RefSeq" id="XP_069228984.1">
    <property type="nucleotide sequence ID" value="XM_069373653.1"/>
</dbReference>
<evidence type="ECO:0000256" key="2">
    <source>
        <dbReference type="ARBA" id="ARBA00006310"/>
    </source>
</evidence>
<keyword evidence="4 10" id="KW-0436">Ligase</keyword>
<dbReference type="InterPro" id="IPR045886">
    <property type="entry name" value="ThiF/MoeB/HesA"/>
</dbReference>
<evidence type="ECO:0000256" key="6">
    <source>
        <dbReference type="ARBA" id="ARBA00022786"/>
    </source>
</evidence>
<evidence type="ECO:0000256" key="5">
    <source>
        <dbReference type="ARBA" id="ARBA00022741"/>
    </source>
</evidence>
<dbReference type="Pfam" id="PF00899">
    <property type="entry name" value="ThiF"/>
    <property type="match status" value="1"/>
</dbReference>
<evidence type="ECO:0000256" key="8">
    <source>
        <dbReference type="ARBA" id="ARBA00023624"/>
    </source>
</evidence>